<evidence type="ECO:0000313" key="1">
    <source>
        <dbReference type="EMBL" id="KJE76929.1"/>
    </source>
</evidence>
<sequence>MSELTSEEELALVAATAMAVYAARRTPEVAPIVQDPTTWRFQNRWWATGPLASRARPTLRR</sequence>
<proteinExistence type="predicted"/>
<protein>
    <submittedName>
        <fullName evidence="1">Uncharacterized protein</fullName>
    </submittedName>
</protein>
<evidence type="ECO:0000313" key="2">
    <source>
        <dbReference type="Proteomes" id="UP000032336"/>
    </source>
</evidence>
<dbReference type="RefSeq" id="WP_035389977.1">
    <property type="nucleotide sequence ID" value="NZ_JQKF01000018.1"/>
</dbReference>
<name>A0A0D8FVE6_9ACTN</name>
<dbReference type="AlphaFoldDB" id="A0A0D8FVE6"/>
<organism evidence="1 2">
    <name type="scientific">Ferrimicrobium acidiphilum DSM 19497</name>
    <dbReference type="NCBI Taxonomy" id="1121877"/>
    <lineage>
        <taxon>Bacteria</taxon>
        <taxon>Bacillati</taxon>
        <taxon>Actinomycetota</taxon>
        <taxon>Acidimicrobiia</taxon>
        <taxon>Acidimicrobiales</taxon>
        <taxon>Acidimicrobiaceae</taxon>
        <taxon>Ferrimicrobium</taxon>
    </lineage>
</organism>
<accession>A0A0D8FVE6</accession>
<gene>
    <name evidence="1" type="ORF">FEAC_12530</name>
</gene>
<dbReference type="STRING" id="1121877.FEAC_12530"/>
<dbReference type="OrthoDB" id="9987170at2"/>
<dbReference type="Proteomes" id="UP000032336">
    <property type="component" value="Unassembled WGS sequence"/>
</dbReference>
<keyword evidence="2" id="KW-1185">Reference proteome</keyword>
<dbReference type="GeneID" id="78372478"/>
<comment type="caution">
    <text evidence="1">The sequence shown here is derived from an EMBL/GenBank/DDBJ whole genome shotgun (WGS) entry which is preliminary data.</text>
</comment>
<reference evidence="1 2" key="1">
    <citation type="submission" date="2015-01" db="EMBL/GenBank/DDBJ databases">
        <title>Draft genome of the acidophilic iron oxidizer Ferrimicrobium acidiphilum strain T23.</title>
        <authorList>
            <person name="Poehlein A."/>
            <person name="Eisen S."/>
            <person name="Schloemann M."/>
            <person name="Johnson B.D."/>
            <person name="Daniel R."/>
            <person name="Muehling M."/>
        </authorList>
    </citation>
    <scope>NUCLEOTIDE SEQUENCE [LARGE SCALE GENOMIC DNA]</scope>
    <source>
        <strain evidence="1 2">T23</strain>
    </source>
</reference>
<dbReference type="EMBL" id="JXUW01000009">
    <property type="protein sequence ID" value="KJE76929.1"/>
    <property type="molecule type" value="Genomic_DNA"/>
</dbReference>